<keyword evidence="2" id="KW-1185">Reference proteome</keyword>
<reference evidence="1 2" key="1">
    <citation type="journal article" date="2020" name="Cell">
        <title>Large-Scale Comparative Analyses of Tick Genomes Elucidate Their Genetic Diversity and Vector Capacities.</title>
        <authorList>
            <consortium name="Tick Genome and Microbiome Consortium (TIGMIC)"/>
            <person name="Jia N."/>
            <person name="Wang J."/>
            <person name="Shi W."/>
            <person name="Du L."/>
            <person name="Sun Y."/>
            <person name="Zhan W."/>
            <person name="Jiang J.F."/>
            <person name="Wang Q."/>
            <person name="Zhang B."/>
            <person name="Ji P."/>
            <person name="Bell-Sakyi L."/>
            <person name="Cui X.M."/>
            <person name="Yuan T.T."/>
            <person name="Jiang B.G."/>
            <person name="Yang W.F."/>
            <person name="Lam T.T."/>
            <person name="Chang Q.C."/>
            <person name="Ding S.J."/>
            <person name="Wang X.J."/>
            <person name="Zhu J.G."/>
            <person name="Ruan X.D."/>
            <person name="Zhao L."/>
            <person name="Wei J.T."/>
            <person name="Ye R.Z."/>
            <person name="Que T.C."/>
            <person name="Du C.H."/>
            <person name="Zhou Y.H."/>
            <person name="Cheng J.X."/>
            <person name="Dai P.F."/>
            <person name="Guo W.B."/>
            <person name="Han X.H."/>
            <person name="Huang E.J."/>
            <person name="Li L.F."/>
            <person name="Wei W."/>
            <person name="Gao Y.C."/>
            <person name="Liu J.Z."/>
            <person name="Shao H.Z."/>
            <person name="Wang X."/>
            <person name="Wang C.C."/>
            <person name="Yang T.C."/>
            <person name="Huo Q.B."/>
            <person name="Li W."/>
            <person name="Chen H.Y."/>
            <person name="Chen S.E."/>
            <person name="Zhou L.G."/>
            <person name="Ni X.B."/>
            <person name="Tian J.H."/>
            <person name="Sheng Y."/>
            <person name="Liu T."/>
            <person name="Pan Y.S."/>
            <person name="Xia L.Y."/>
            <person name="Li J."/>
            <person name="Zhao F."/>
            <person name="Cao W.C."/>
        </authorList>
    </citation>
    <scope>NUCLEOTIDE SEQUENCE [LARGE SCALE GENOMIC DNA]</scope>
    <source>
        <strain evidence="1">Iper-2018</strain>
    </source>
</reference>
<feature type="non-terminal residue" evidence="1">
    <location>
        <position position="72"/>
    </location>
</feature>
<name>A0AC60QHK2_IXOPE</name>
<protein>
    <submittedName>
        <fullName evidence="1">Uncharacterized protein</fullName>
    </submittedName>
</protein>
<proteinExistence type="predicted"/>
<evidence type="ECO:0000313" key="1">
    <source>
        <dbReference type="EMBL" id="KAG0433723.1"/>
    </source>
</evidence>
<accession>A0AC60QHK2</accession>
<gene>
    <name evidence="1" type="ORF">HPB47_019625</name>
</gene>
<comment type="caution">
    <text evidence="1">The sequence shown here is derived from an EMBL/GenBank/DDBJ whole genome shotgun (WGS) entry which is preliminary data.</text>
</comment>
<dbReference type="EMBL" id="JABSTQ010009034">
    <property type="protein sequence ID" value="KAG0433723.1"/>
    <property type="molecule type" value="Genomic_DNA"/>
</dbReference>
<organism evidence="1 2">
    <name type="scientific">Ixodes persulcatus</name>
    <name type="common">Taiga tick</name>
    <dbReference type="NCBI Taxonomy" id="34615"/>
    <lineage>
        <taxon>Eukaryota</taxon>
        <taxon>Metazoa</taxon>
        <taxon>Ecdysozoa</taxon>
        <taxon>Arthropoda</taxon>
        <taxon>Chelicerata</taxon>
        <taxon>Arachnida</taxon>
        <taxon>Acari</taxon>
        <taxon>Parasitiformes</taxon>
        <taxon>Ixodida</taxon>
        <taxon>Ixodoidea</taxon>
        <taxon>Ixodidae</taxon>
        <taxon>Ixodinae</taxon>
        <taxon>Ixodes</taxon>
    </lineage>
</organism>
<dbReference type="Proteomes" id="UP000805193">
    <property type="component" value="Unassembled WGS sequence"/>
</dbReference>
<sequence>MLLFYHLESQWDDGTSPEPAAGGREEAHPALPSTFVGRQDTRSPGPRPEYPSYPHNEGDSPHPLDADITEQE</sequence>
<evidence type="ECO:0000313" key="2">
    <source>
        <dbReference type="Proteomes" id="UP000805193"/>
    </source>
</evidence>